<reference evidence="2" key="1">
    <citation type="submission" date="2011-06" db="EMBL/GenBank/DDBJ databases">
        <title>Complete genome sequence of Paenibacillus mucilaginosus KNP414.</title>
        <authorList>
            <person name="Wang J."/>
            <person name="Hu S."/>
            <person name="Hu X."/>
            <person name="Zhang B."/>
            <person name="Dong D."/>
            <person name="Zhang S."/>
            <person name="Zhao K."/>
            <person name="Wu D."/>
        </authorList>
    </citation>
    <scope>NUCLEOTIDE SEQUENCE [LARGE SCALE GENOMIC DNA]</scope>
    <source>
        <strain evidence="2">KNP414</strain>
    </source>
</reference>
<organism evidence="1 2">
    <name type="scientific">Paenibacillus mucilaginosus (strain KNP414)</name>
    <dbReference type="NCBI Taxonomy" id="1036673"/>
    <lineage>
        <taxon>Bacteria</taxon>
        <taxon>Bacillati</taxon>
        <taxon>Bacillota</taxon>
        <taxon>Bacilli</taxon>
        <taxon>Bacillales</taxon>
        <taxon>Paenibacillaceae</taxon>
        <taxon>Paenibacillus</taxon>
    </lineage>
</organism>
<dbReference type="Proteomes" id="UP000006620">
    <property type="component" value="Chromosome"/>
</dbReference>
<dbReference type="EMBL" id="CP002869">
    <property type="protein sequence ID" value="AEI45443.1"/>
    <property type="molecule type" value="Genomic_DNA"/>
</dbReference>
<gene>
    <name evidence="1" type="ordered locus">KNP414_06931</name>
</gene>
<proteinExistence type="predicted"/>
<protein>
    <submittedName>
        <fullName evidence="1">Uncharacterized protein</fullName>
    </submittedName>
</protein>
<dbReference type="KEGG" id="pms:KNP414_06931"/>
<evidence type="ECO:0000313" key="1">
    <source>
        <dbReference type="EMBL" id="AEI45443.1"/>
    </source>
</evidence>
<reference evidence="1 2" key="2">
    <citation type="journal article" date="2013" name="Genome Announc.">
        <title>Genome Sequence of Growth-Improving Paenibacillus mucilaginosus Strain KNP414.</title>
        <authorList>
            <person name="Lu J.J."/>
            <person name="Wang J.F."/>
            <person name="Hu X.F."/>
        </authorList>
    </citation>
    <scope>NUCLEOTIDE SEQUENCE [LARGE SCALE GENOMIC DNA]</scope>
    <source>
        <strain evidence="1 2">KNP414</strain>
    </source>
</reference>
<name>F8FGR6_PAEMK</name>
<evidence type="ECO:0000313" key="2">
    <source>
        <dbReference type="Proteomes" id="UP000006620"/>
    </source>
</evidence>
<accession>F8FGR6</accession>
<dbReference type="PATRIC" id="fig|1036673.3.peg.6465"/>
<dbReference type="HOGENOM" id="CLU_3293513_0_0_9"/>
<sequence length="40" mass="4703">MSVPLIQGMILHRPPNGPKEEERLIEAFDRRYILVYAIVH</sequence>
<dbReference type="AlphaFoldDB" id="F8FGR6"/>